<protein>
    <submittedName>
        <fullName evidence="1">Uncharacterized protein</fullName>
    </submittedName>
</protein>
<name>A0A8S5MLQ0_9CAUD</name>
<dbReference type="EMBL" id="BK014928">
    <property type="protein sequence ID" value="DAD83132.1"/>
    <property type="molecule type" value="Genomic_DNA"/>
</dbReference>
<accession>A0A8S5MLQ0</accession>
<evidence type="ECO:0000313" key="1">
    <source>
        <dbReference type="EMBL" id="DAD83132.1"/>
    </source>
</evidence>
<reference evidence="1" key="1">
    <citation type="journal article" date="2021" name="Proc. Natl. Acad. Sci. U.S.A.">
        <title>A Catalog of Tens of Thousands of Viruses from Human Metagenomes Reveals Hidden Associations with Chronic Diseases.</title>
        <authorList>
            <person name="Tisza M.J."/>
            <person name="Buck C.B."/>
        </authorList>
    </citation>
    <scope>NUCLEOTIDE SEQUENCE</scope>
    <source>
        <strain evidence="1">Ctlpi2</strain>
    </source>
</reference>
<organism evidence="1">
    <name type="scientific">Podoviridae sp. ctlpi2</name>
    <dbReference type="NCBI Taxonomy" id="2826574"/>
    <lineage>
        <taxon>Viruses</taxon>
        <taxon>Duplodnaviria</taxon>
        <taxon>Heunggongvirae</taxon>
        <taxon>Uroviricota</taxon>
        <taxon>Caudoviricetes</taxon>
    </lineage>
</organism>
<proteinExistence type="predicted"/>
<sequence length="248" mass="27739">MKLSNKYKTVLFYGNILCVETGASFLAADDDGEVCAYDSKPTCMEYLGVWRGEDVSSTGAVITFGVCESWKDTLTYCEGEGQEWMLDLKTKIAVQCALLQDGSITQQKALCNVMEASPFVESFIQPQWEGFRKHSGVEAVAGKEFLDALEEKIKRATTRYIEVEKREGFTDDGLFVCNYYGAELVIPAWVNFIAMDNDGRVWGYEEQPEAGTDGEWSTEGCGRARTVGLRGSKTGKNEWRNSLREVQQ</sequence>